<evidence type="ECO:0008006" key="3">
    <source>
        <dbReference type="Google" id="ProtNLM"/>
    </source>
</evidence>
<comment type="caution">
    <text evidence="1">The sequence shown here is derived from an EMBL/GenBank/DDBJ whole genome shotgun (WGS) entry which is preliminary data.</text>
</comment>
<dbReference type="EMBL" id="JARBJD010000178">
    <property type="protein sequence ID" value="KAK2948365.1"/>
    <property type="molecule type" value="Genomic_DNA"/>
</dbReference>
<organism evidence="1 2">
    <name type="scientific">Blattamonas nauphoetae</name>
    <dbReference type="NCBI Taxonomy" id="2049346"/>
    <lineage>
        <taxon>Eukaryota</taxon>
        <taxon>Metamonada</taxon>
        <taxon>Preaxostyla</taxon>
        <taxon>Oxymonadida</taxon>
        <taxon>Blattamonas</taxon>
    </lineage>
</organism>
<keyword evidence="2" id="KW-1185">Reference proteome</keyword>
<sequence>MTVEARMAMSDFEMRALTHSCRYKAINYLMPYAQEMAAKQRQELAKHHAAQFVMMTKSMRDSVEAALNLEEYPQQCMAWTEAEIAGFLGEGNAELALRLLQTQTPKELEQMATAALGDSALTSMFVAELTRLKAGPEGRGVTRS</sequence>
<evidence type="ECO:0000313" key="2">
    <source>
        <dbReference type="Proteomes" id="UP001281761"/>
    </source>
</evidence>
<protein>
    <recommendedName>
        <fullName evidence="3">DUF892 family protein</fullName>
    </recommendedName>
</protein>
<gene>
    <name evidence="1" type="ORF">BLNAU_16711</name>
</gene>
<reference evidence="1 2" key="1">
    <citation type="journal article" date="2022" name="bioRxiv">
        <title>Genomics of Preaxostyla Flagellates Illuminates Evolutionary Transitions and the Path Towards Mitochondrial Loss.</title>
        <authorList>
            <person name="Novak L.V.F."/>
            <person name="Treitli S.C."/>
            <person name="Pyrih J."/>
            <person name="Halakuc P."/>
            <person name="Pipaliya S.V."/>
            <person name="Vacek V."/>
            <person name="Brzon O."/>
            <person name="Soukal P."/>
            <person name="Eme L."/>
            <person name="Dacks J.B."/>
            <person name="Karnkowska A."/>
            <person name="Elias M."/>
            <person name="Hampl V."/>
        </authorList>
    </citation>
    <scope>NUCLEOTIDE SEQUENCE [LARGE SCALE GENOMIC DNA]</scope>
    <source>
        <strain evidence="1">NAU3</strain>
        <tissue evidence="1">Gut</tissue>
    </source>
</reference>
<name>A0ABQ9XAL3_9EUKA</name>
<dbReference type="Proteomes" id="UP001281761">
    <property type="component" value="Unassembled WGS sequence"/>
</dbReference>
<accession>A0ABQ9XAL3</accession>
<proteinExistence type="predicted"/>
<evidence type="ECO:0000313" key="1">
    <source>
        <dbReference type="EMBL" id="KAK2948365.1"/>
    </source>
</evidence>